<dbReference type="AlphaFoldDB" id="A0A2P5BDV3"/>
<dbReference type="Proteomes" id="UP000237105">
    <property type="component" value="Unassembled WGS sequence"/>
</dbReference>
<comment type="caution">
    <text evidence="2">The sequence shown here is derived from an EMBL/GenBank/DDBJ whole genome shotgun (WGS) entry which is preliminary data.</text>
</comment>
<organism evidence="2 3">
    <name type="scientific">Parasponia andersonii</name>
    <name type="common">Sponia andersonii</name>
    <dbReference type="NCBI Taxonomy" id="3476"/>
    <lineage>
        <taxon>Eukaryota</taxon>
        <taxon>Viridiplantae</taxon>
        <taxon>Streptophyta</taxon>
        <taxon>Embryophyta</taxon>
        <taxon>Tracheophyta</taxon>
        <taxon>Spermatophyta</taxon>
        <taxon>Magnoliopsida</taxon>
        <taxon>eudicotyledons</taxon>
        <taxon>Gunneridae</taxon>
        <taxon>Pentapetalae</taxon>
        <taxon>rosids</taxon>
        <taxon>fabids</taxon>
        <taxon>Rosales</taxon>
        <taxon>Cannabaceae</taxon>
        <taxon>Parasponia</taxon>
    </lineage>
</organism>
<evidence type="ECO:0000313" key="3">
    <source>
        <dbReference type="Proteomes" id="UP000237105"/>
    </source>
</evidence>
<evidence type="ECO:0000313" key="2">
    <source>
        <dbReference type="EMBL" id="PON46953.1"/>
    </source>
</evidence>
<sequence>GRRGARVRFKERETLELSYAQHNRERKSLKKRESAMVEEAEEELRPLKRPMKS</sequence>
<reference evidence="3" key="1">
    <citation type="submission" date="2016-06" db="EMBL/GenBank/DDBJ databases">
        <title>Parallel loss of symbiosis genes in relatives of nitrogen-fixing non-legume Parasponia.</title>
        <authorList>
            <person name="Van Velzen R."/>
            <person name="Holmer R."/>
            <person name="Bu F."/>
            <person name="Rutten L."/>
            <person name="Van Zeijl A."/>
            <person name="Liu W."/>
            <person name="Santuari L."/>
            <person name="Cao Q."/>
            <person name="Sharma T."/>
            <person name="Shen D."/>
            <person name="Roswanjaya Y."/>
            <person name="Wardhani T."/>
            <person name="Kalhor M.S."/>
            <person name="Jansen J."/>
            <person name="Van den Hoogen J."/>
            <person name="Gungor B."/>
            <person name="Hartog M."/>
            <person name="Hontelez J."/>
            <person name="Verver J."/>
            <person name="Yang W.-C."/>
            <person name="Schijlen E."/>
            <person name="Repin R."/>
            <person name="Schilthuizen M."/>
            <person name="Schranz E."/>
            <person name="Heidstra R."/>
            <person name="Miyata K."/>
            <person name="Fedorova E."/>
            <person name="Kohlen W."/>
            <person name="Bisseling T."/>
            <person name="Smit S."/>
            <person name="Geurts R."/>
        </authorList>
    </citation>
    <scope>NUCLEOTIDE SEQUENCE [LARGE SCALE GENOMIC DNA]</scope>
    <source>
        <strain evidence="3">cv. WU1-14</strain>
    </source>
</reference>
<name>A0A2P5BDV3_PARAD</name>
<protein>
    <submittedName>
        <fullName evidence="2">Uncharacterized protein</fullName>
    </submittedName>
</protein>
<keyword evidence="3" id="KW-1185">Reference proteome</keyword>
<proteinExistence type="predicted"/>
<evidence type="ECO:0000256" key="1">
    <source>
        <dbReference type="SAM" id="MobiDB-lite"/>
    </source>
</evidence>
<gene>
    <name evidence="2" type="ORF">PanWU01x14_247970</name>
</gene>
<feature type="region of interest" description="Disordered" evidence="1">
    <location>
        <begin position="20"/>
        <end position="53"/>
    </location>
</feature>
<feature type="non-terminal residue" evidence="2">
    <location>
        <position position="1"/>
    </location>
</feature>
<dbReference type="EMBL" id="JXTB01000302">
    <property type="protein sequence ID" value="PON46953.1"/>
    <property type="molecule type" value="Genomic_DNA"/>
</dbReference>
<accession>A0A2P5BDV3</accession>